<dbReference type="OrthoDB" id="5383148at2"/>
<protein>
    <submittedName>
        <fullName evidence="2">Uncharacterized protein</fullName>
    </submittedName>
</protein>
<accession>A0A3A8KG77</accession>
<name>A0A3A8KG77_9BACT</name>
<dbReference type="EMBL" id="RAWE01000044">
    <property type="protein sequence ID" value="RKH03221.1"/>
    <property type="molecule type" value="Genomic_DNA"/>
</dbReference>
<dbReference type="Proteomes" id="UP000268313">
    <property type="component" value="Unassembled WGS sequence"/>
</dbReference>
<feature type="compositionally biased region" description="Low complexity" evidence="1">
    <location>
        <begin position="96"/>
        <end position="106"/>
    </location>
</feature>
<organism evidence="2 3">
    <name type="scientific">Corallococcus carmarthensis</name>
    <dbReference type="NCBI Taxonomy" id="2316728"/>
    <lineage>
        <taxon>Bacteria</taxon>
        <taxon>Pseudomonadati</taxon>
        <taxon>Myxococcota</taxon>
        <taxon>Myxococcia</taxon>
        <taxon>Myxococcales</taxon>
        <taxon>Cystobacterineae</taxon>
        <taxon>Myxococcaceae</taxon>
        <taxon>Corallococcus</taxon>
    </lineage>
</organism>
<feature type="region of interest" description="Disordered" evidence="1">
    <location>
        <begin position="96"/>
        <end position="135"/>
    </location>
</feature>
<feature type="region of interest" description="Disordered" evidence="1">
    <location>
        <begin position="61"/>
        <end position="84"/>
    </location>
</feature>
<evidence type="ECO:0000256" key="1">
    <source>
        <dbReference type="SAM" id="MobiDB-lite"/>
    </source>
</evidence>
<evidence type="ECO:0000313" key="2">
    <source>
        <dbReference type="EMBL" id="RKH03221.1"/>
    </source>
</evidence>
<comment type="caution">
    <text evidence="2">The sequence shown here is derived from an EMBL/GenBank/DDBJ whole genome shotgun (WGS) entry which is preliminary data.</text>
</comment>
<dbReference type="AlphaFoldDB" id="A0A3A8KG77"/>
<keyword evidence="3" id="KW-1185">Reference proteome</keyword>
<evidence type="ECO:0000313" key="3">
    <source>
        <dbReference type="Proteomes" id="UP000268313"/>
    </source>
</evidence>
<dbReference type="RefSeq" id="WP_120603188.1">
    <property type="nucleotide sequence ID" value="NZ_JABFJX010000040.1"/>
</dbReference>
<reference evidence="3" key="1">
    <citation type="submission" date="2018-09" db="EMBL/GenBank/DDBJ databases">
        <authorList>
            <person name="Livingstone P.G."/>
            <person name="Whitworth D.E."/>
        </authorList>
    </citation>
    <scope>NUCLEOTIDE SEQUENCE [LARGE SCALE GENOMIC DNA]</scope>
    <source>
        <strain evidence="3">CA043D</strain>
    </source>
</reference>
<proteinExistence type="predicted"/>
<gene>
    <name evidence="2" type="ORF">D7X32_14820</name>
</gene>
<feature type="compositionally biased region" description="Acidic residues" evidence="1">
    <location>
        <begin position="126"/>
        <end position="135"/>
    </location>
</feature>
<sequence>MSPSFASAEQCLETSGFLFSHPCERGASTQCARCQKPICALHMRVLDGAETVCVTCARAADNGDENRDGSDTSTDEDDPSYYYEDYGYYGRDAWRGSGSSASSSSGHDTNDFTEADGESVRREDDASFEEDLGGS</sequence>